<dbReference type="PIRSF" id="PIRSF017302">
    <property type="entry name" value="Gltscr2"/>
    <property type="match status" value="1"/>
</dbReference>
<dbReference type="GO" id="GO:0000027">
    <property type="term" value="P:ribosomal large subunit assembly"/>
    <property type="evidence" value="ECO:0007669"/>
    <property type="project" value="UniProtKB-UniRule"/>
</dbReference>
<dbReference type="PANTHER" id="PTHR14211:SF7">
    <property type="entry name" value="RIBOSOME BIOGENESIS PROTEIN NOP53"/>
    <property type="match status" value="1"/>
</dbReference>
<keyword evidence="8" id="KW-1185">Reference proteome</keyword>
<sequence>MSSSVLPPQQHKQPSRKGKKAWRKNVDISEVQEGLEELVEQEIQGGVIAEKDADALFTIDSTGSAVIQKEYLKTHKPLKADEILAQRSAVPALPQNTKKRPASRMSDGLVPAKHRRTDYVTRKEVERLKNIAYRSENVASDVVQTEDTASHDPWAEQPKVQDDRFTFLEEKKALRQPKTLKEAPISMLKDGKQRPSVKVPEAGKSYNPDVNEWLELLAREEAKEEIAEAARIEQKTLEEERQQIIAREQAAAEKAEKEAGESEWESEWEGFMSEQDDAAPAKRPQRKTQAERNKIERRKEEERKKKHEKKLKLKQAQIDQIKVIRRAVDRKEKESQEAMAKMDTDSDDNGEEVLKKRQPFSKKPIPEAPLEVLLSEDLTDSLRRLKPEGNLLSDRFRNMLLQGKVESRRKMQHRKPKTKASEKWSYKDWKMPKY</sequence>
<reference evidence="7" key="1">
    <citation type="journal article" date="2020" name="Stud. Mycol.">
        <title>101 Dothideomycetes genomes: a test case for predicting lifestyles and emergence of pathogens.</title>
        <authorList>
            <person name="Haridas S."/>
            <person name="Albert R."/>
            <person name="Binder M."/>
            <person name="Bloem J."/>
            <person name="Labutti K."/>
            <person name="Salamov A."/>
            <person name="Andreopoulos B."/>
            <person name="Baker S."/>
            <person name="Barry K."/>
            <person name="Bills G."/>
            <person name="Bluhm B."/>
            <person name="Cannon C."/>
            <person name="Castanera R."/>
            <person name="Culley D."/>
            <person name="Daum C."/>
            <person name="Ezra D."/>
            <person name="Gonzalez J."/>
            <person name="Henrissat B."/>
            <person name="Kuo A."/>
            <person name="Liang C."/>
            <person name="Lipzen A."/>
            <person name="Lutzoni F."/>
            <person name="Magnuson J."/>
            <person name="Mondo S."/>
            <person name="Nolan M."/>
            <person name="Ohm R."/>
            <person name="Pangilinan J."/>
            <person name="Park H.-J."/>
            <person name="Ramirez L."/>
            <person name="Alfaro M."/>
            <person name="Sun H."/>
            <person name="Tritt A."/>
            <person name="Yoshinaga Y."/>
            <person name="Zwiers L.-H."/>
            <person name="Turgeon B."/>
            <person name="Goodwin S."/>
            <person name="Spatafora J."/>
            <person name="Crous P."/>
            <person name="Grigoriev I."/>
        </authorList>
    </citation>
    <scope>NUCLEOTIDE SEQUENCE</scope>
    <source>
        <strain evidence="7">CBS 113979</strain>
    </source>
</reference>
<feature type="compositionally biased region" description="Basic and acidic residues" evidence="6">
    <location>
        <begin position="288"/>
        <end position="303"/>
    </location>
</feature>
<feature type="region of interest" description="Disordered" evidence="6">
    <location>
        <begin position="404"/>
        <end position="434"/>
    </location>
</feature>
<feature type="compositionally biased region" description="Polar residues" evidence="6">
    <location>
        <begin position="1"/>
        <end position="12"/>
    </location>
</feature>
<dbReference type="InterPro" id="IPR011687">
    <property type="entry name" value="Nop53/GLTSCR2"/>
</dbReference>
<feature type="compositionally biased region" description="Basic and acidic residues" evidence="6">
    <location>
        <begin position="250"/>
        <end position="260"/>
    </location>
</feature>
<gene>
    <name evidence="7" type="ORF">K402DRAFT_324033</name>
</gene>
<feature type="region of interest" description="Disordered" evidence="6">
    <location>
        <begin position="186"/>
        <end position="205"/>
    </location>
</feature>
<comment type="subcellular location">
    <subcellularLocation>
        <location evidence="5">Nucleus</location>
        <location evidence="5">Nucleolus</location>
    </subcellularLocation>
    <subcellularLocation>
        <location evidence="5">Nucleus</location>
        <location evidence="5">Nucleoplasm</location>
    </subcellularLocation>
</comment>
<feature type="compositionally biased region" description="Basic residues" evidence="6">
    <location>
        <begin position="13"/>
        <end position="23"/>
    </location>
</feature>
<dbReference type="PANTHER" id="PTHR14211">
    <property type="entry name" value="GLIOMA SUPPRESSOR CANDIDATE REGION GENE 2"/>
    <property type="match status" value="1"/>
</dbReference>
<evidence type="ECO:0000256" key="5">
    <source>
        <dbReference type="PIRNR" id="PIRNR017302"/>
    </source>
</evidence>
<dbReference type="GO" id="GO:0006364">
    <property type="term" value="P:rRNA processing"/>
    <property type="evidence" value="ECO:0007669"/>
    <property type="project" value="TreeGrafter"/>
</dbReference>
<feature type="region of interest" description="Disordered" evidence="6">
    <location>
        <begin position="243"/>
        <end position="314"/>
    </location>
</feature>
<keyword evidence="4 5" id="KW-0539">Nucleus</keyword>
<evidence type="ECO:0000256" key="1">
    <source>
        <dbReference type="ARBA" id="ARBA00008838"/>
    </source>
</evidence>
<name>A0A6G1HC15_9PEZI</name>
<evidence type="ECO:0000313" key="7">
    <source>
        <dbReference type="EMBL" id="KAF1990766.1"/>
    </source>
</evidence>
<organism evidence="7 8">
    <name type="scientific">Aulographum hederae CBS 113979</name>
    <dbReference type="NCBI Taxonomy" id="1176131"/>
    <lineage>
        <taxon>Eukaryota</taxon>
        <taxon>Fungi</taxon>
        <taxon>Dikarya</taxon>
        <taxon>Ascomycota</taxon>
        <taxon>Pezizomycotina</taxon>
        <taxon>Dothideomycetes</taxon>
        <taxon>Pleosporomycetidae</taxon>
        <taxon>Aulographales</taxon>
        <taxon>Aulographaceae</taxon>
    </lineage>
</organism>
<feature type="compositionally biased region" description="Basic and acidic residues" evidence="6">
    <location>
        <begin position="328"/>
        <end position="344"/>
    </location>
</feature>
<proteinExistence type="inferred from homology"/>
<feature type="compositionally biased region" description="Basic and acidic residues" evidence="6">
    <location>
        <begin position="419"/>
        <end position="434"/>
    </location>
</feature>
<feature type="region of interest" description="Disordered" evidence="6">
    <location>
        <begin position="328"/>
        <end position="369"/>
    </location>
</feature>
<feature type="region of interest" description="Disordered" evidence="6">
    <location>
        <begin position="89"/>
        <end position="108"/>
    </location>
</feature>
<dbReference type="GO" id="GO:0005730">
    <property type="term" value="C:nucleolus"/>
    <property type="evidence" value="ECO:0007669"/>
    <property type="project" value="UniProtKB-SubCell"/>
</dbReference>
<evidence type="ECO:0000256" key="3">
    <source>
        <dbReference type="ARBA" id="ARBA00022517"/>
    </source>
</evidence>
<dbReference type="OrthoDB" id="5072at2759"/>
<dbReference type="GO" id="GO:0008097">
    <property type="term" value="F:5S rRNA binding"/>
    <property type="evidence" value="ECO:0007669"/>
    <property type="project" value="TreeGrafter"/>
</dbReference>
<feature type="compositionally biased region" description="Basic residues" evidence="6">
    <location>
        <begin position="304"/>
        <end position="313"/>
    </location>
</feature>
<evidence type="ECO:0000256" key="6">
    <source>
        <dbReference type="SAM" id="MobiDB-lite"/>
    </source>
</evidence>
<comment type="function">
    <text evidence="5">May play a role in ribosome biogenesis.</text>
</comment>
<accession>A0A6G1HC15</accession>
<feature type="region of interest" description="Disordered" evidence="6">
    <location>
        <begin position="1"/>
        <end position="25"/>
    </location>
</feature>
<comment type="similarity">
    <text evidence="1 5">Belongs to the NOP53 family.</text>
</comment>
<keyword evidence="3 5" id="KW-0690">Ribosome biogenesis</keyword>
<dbReference type="EMBL" id="ML977141">
    <property type="protein sequence ID" value="KAF1990766.1"/>
    <property type="molecule type" value="Genomic_DNA"/>
</dbReference>
<dbReference type="GO" id="GO:0005654">
    <property type="term" value="C:nucleoplasm"/>
    <property type="evidence" value="ECO:0007669"/>
    <property type="project" value="UniProtKB-SubCell"/>
</dbReference>
<dbReference type="AlphaFoldDB" id="A0A6G1HC15"/>
<evidence type="ECO:0000313" key="8">
    <source>
        <dbReference type="Proteomes" id="UP000800041"/>
    </source>
</evidence>
<dbReference type="Proteomes" id="UP000800041">
    <property type="component" value="Unassembled WGS sequence"/>
</dbReference>
<dbReference type="Pfam" id="PF07767">
    <property type="entry name" value="Nop53"/>
    <property type="match status" value="1"/>
</dbReference>
<protein>
    <recommendedName>
        <fullName evidence="2 5">Ribosome biogenesis protein NOP53</fullName>
    </recommendedName>
</protein>
<evidence type="ECO:0000256" key="2">
    <source>
        <dbReference type="ARBA" id="ARBA00018339"/>
    </source>
</evidence>
<evidence type="ECO:0000256" key="4">
    <source>
        <dbReference type="ARBA" id="ARBA00023242"/>
    </source>
</evidence>